<evidence type="ECO:0000259" key="11">
    <source>
        <dbReference type="Pfam" id="PF08543"/>
    </source>
</evidence>
<comment type="pathway">
    <text evidence="4">Cofactor biosynthesis; thiamine diphosphate biosynthesis; 4-amino-2-methyl-5-diphosphomethylpyrimidine from 5-amino-1-(5-phospho-D-ribosyl)imidazole: step 3/3.</text>
</comment>
<organism evidence="12 13">
    <name type="scientific">Garicola koreensis</name>
    <dbReference type="NCBI Taxonomy" id="1262554"/>
    <lineage>
        <taxon>Bacteria</taxon>
        <taxon>Bacillati</taxon>
        <taxon>Actinomycetota</taxon>
        <taxon>Actinomycetes</taxon>
        <taxon>Micrococcales</taxon>
        <taxon>Micrococcaceae</taxon>
        <taxon>Garicola</taxon>
    </lineage>
</organism>
<sequence length="307" mass="32045">MTTERTIANILSIAGTDPTGGAGIQADLKSFSAHGGYGMAVITALVAQNTLGVREIHAPPTDFLRAQLEAVTDDVAVDAVKVGMLGNAQIVETVAAWWDETFGPGVDQPVSKRAPVLVVDPVMVATSGDRLLERAAEDALQGFLHRADLLTPNVPELALLAGAEPAATPQGLITQAELVADAHQVVILAKGGHLIAGDRVTDTLVFPTAQGQRPQSVSVSSPRIRTKNTHGTGCSVSAALATLRAQGRSWESSLRIVKEWMTQALRGADQLQVGAGQGPVHHFAQMWSSPDPDGAARRLSSADALNG</sequence>
<dbReference type="RefSeq" id="WP_183357423.1">
    <property type="nucleotide sequence ID" value="NZ_BAABKR010000001.1"/>
</dbReference>
<dbReference type="PANTHER" id="PTHR20858:SF17">
    <property type="entry name" value="HYDROXYMETHYLPYRIMIDINE_PHOSPHOMETHYLPYRIMIDINE KINASE THI20-RELATED"/>
    <property type="match status" value="1"/>
</dbReference>
<dbReference type="GO" id="GO:0009228">
    <property type="term" value="P:thiamine biosynthetic process"/>
    <property type="evidence" value="ECO:0007669"/>
    <property type="project" value="UniProtKB-KW"/>
</dbReference>
<accession>A0A7W5TV27</accession>
<keyword evidence="5" id="KW-0808">Transferase</keyword>
<reference evidence="12 13" key="1">
    <citation type="submission" date="2020-08" db="EMBL/GenBank/DDBJ databases">
        <title>Sequencing the genomes of 1000 actinobacteria strains.</title>
        <authorList>
            <person name="Klenk H.-P."/>
        </authorList>
    </citation>
    <scope>NUCLEOTIDE SEQUENCE [LARGE SCALE GENOMIC DNA]</scope>
    <source>
        <strain evidence="12 13">DSM 28238</strain>
    </source>
</reference>
<name>A0A7W5TV27_9MICC</name>
<dbReference type="AlphaFoldDB" id="A0A7W5TV27"/>
<protein>
    <submittedName>
        <fullName evidence="12">Hydroxymethylpyrimidine kinase/phosphomethylpyrimidine kinase</fullName>
    </submittedName>
</protein>
<evidence type="ECO:0000256" key="8">
    <source>
        <dbReference type="ARBA" id="ARBA00022840"/>
    </source>
</evidence>
<proteinExistence type="predicted"/>
<dbReference type="NCBIfam" id="TIGR00097">
    <property type="entry name" value="HMP-P_kinase"/>
    <property type="match status" value="1"/>
</dbReference>
<evidence type="ECO:0000256" key="9">
    <source>
        <dbReference type="ARBA" id="ARBA00022977"/>
    </source>
</evidence>
<evidence type="ECO:0000256" key="10">
    <source>
        <dbReference type="SAM" id="MobiDB-lite"/>
    </source>
</evidence>
<evidence type="ECO:0000256" key="1">
    <source>
        <dbReference type="ARBA" id="ARBA00000151"/>
    </source>
</evidence>
<dbReference type="Gene3D" id="3.40.1190.20">
    <property type="match status" value="1"/>
</dbReference>
<dbReference type="UniPathway" id="UPA00060">
    <property type="reaction ID" value="UER00138"/>
</dbReference>
<gene>
    <name evidence="12" type="ORF">FHX47_000647</name>
</gene>
<dbReference type="GO" id="GO:0005829">
    <property type="term" value="C:cytosol"/>
    <property type="evidence" value="ECO:0007669"/>
    <property type="project" value="TreeGrafter"/>
</dbReference>
<dbReference type="InterPro" id="IPR029056">
    <property type="entry name" value="Ribokinase-like"/>
</dbReference>
<comment type="catalytic activity">
    <reaction evidence="2">
        <text>4-amino-2-methyl-5-(phosphooxymethyl)pyrimidine + ATP = 4-amino-2-methyl-5-(diphosphooxymethyl)pyrimidine + ADP</text>
        <dbReference type="Rhea" id="RHEA:19893"/>
        <dbReference type="ChEBI" id="CHEBI:30616"/>
        <dbReference type="ChEBI" id="CHEBI:57841"/>
        <dbReference type="ChEBI" id="CHEBI:58354"/>
        <dbReference type="ChEBI" id="CHEBI:456216"/>
        <dbReference type="EC" id="2.7.4.7"/>
    </reaction>
</comment>
<dbReference type="GO" id="GO:0008902">
    <property type="term" value="F:hydroxymethylpyrimidine kinase activity"/>
    <property type="evidence" value="ECO:0007669"/>
    <property type="project" value="UniProtKB-EC"/>
</dbReference>
<dbReference type="FunFam" id="3.40.1190.20:FF:000003">
    <property type="entry name" value="Phosphomethylpyrimidine kinase ThiD"/>
    <property type="match status" value="1"/>
</dbReference>
<evidence type="ECO:0000256" key="7">
    <source>
        <dbReference type="ARBA" id="ARBA00022777"/>
    </source>
</evidence>
<feature type="domain" description="Pyridoxamine kinase/Phosphomethylpyrimidine kinase" evidence="11">
    <location>
        <begin position="17"/>
        <end position="281"/>
    </location>
</feature>
<dbReference type="SUPFAM" id="SSF53613">
    <property type="entry name" value="Ribokinase-like"/>
    <property type="match status" value="1"/>
</dbReference>
<feature type="region of interest" description="Disordered" evidence="10">
    <location>
        <begin position="288"/>
        <end position="307"/>
    </location>
</feature>
<dbReference type="PANTHER" id="PTHR20858">
    <property type="entry name" value="PHOSPHOMETHYLPYRIMIDINE KINASE"/>
    <property type="match status" value="1"/>
</dbReference>
<comment type="function">
    <text evidence="3">Catalyzes the phosphorylation of hydroxymethylpyrimidine phosphate (HMP-P) to HMP-PP, and of HMP to HMP-P.</text>
</comment>
<evidence type="ECO:0000313" key="13">
    <source>
        <dbReference type="Proteomes" id="UP000547528"/>
    </source>
</evidence>
<keyword evidence="9" id="KW-0784">Thiamine biosynthesis</keyword>
<evidence type="ECO:0000256" key="6">
    <source>
        <dbReference type="ARBA" id="ARBA00022741"/>
    </source>
</evidence>
<dbReference type="CDD" id="cd01169">
    <property type="entry name" value="HMPP_kinase"/>
    <property type="match status" value="1"/>
</dbReference>
<dbReference type="InterPro" id="IPR004399">
    <property type="entry name" value="HMP/HMP-P_kinase_dom"/>
</dbReference>
<dbReference type="GO" id="GO:0008972">
    <property type="term" value="F:phosphomethylpyrimidine kinase activity"/>
    <property type="evidence" value="ECO:0007669"/>
    <property type="project" value="UniProtKB-EC"/>
</dbReference>
<dbReference type="GO" id="GO:0009229">
    <property type="term" value="P:thiamine diphosphate biosynthetic process"/>
    <property type="evidence" value="ECO:0007669"/>
    <property type="project" value="UniProtKB-UniPathway"/>
</dbReference>
<evidence type="ECO:0000256" key="5">
    <source>
        <dbReference type="ARBA" id="ARBA00022679"/>
    </source>
</evidence>
<keyword evidence="7 12" id="KW-0418">Kinase</keyword>
<dbReference type="EMBL" id="JACIBT010000001">
    <property type="protein sequence ID" value="MBB3667054.1"/>
    <property type="molecule type" value="Genomic_DNA"/>
</dbReference>
<keyword evidence="13" id="KW-1185">Reference proteome</keyword>
<evidence type="ECO:0000256" key="4">
    <source>
        <dbReference type="ARBA" id="ARBA00004769"/>
    </source>
</evidence>
<evidence type="ECO:0000313" key="12">
    <source>
        <dbReference type="EMBL" id="MBB3667054.1"/>
    </source>
</evidence>
<dbReference type="GO" id="GO:0005524">
    <property type="term" value="F:ATP binding"/>
    <property type="evidence" value="ECO:0007669"/>
    <property type="project" value="UniProtKB-KW"/>
</dbReference>
<dbReference type="InterPro" id="IPR013749">
    <property type="entry name" value="PM/HMP-P_kinase-1"/>
</dbReference>
<comment type="caution">
    <text evidence="12">The sequence shown here is derived from an EMBL/GenBank/DDBJ whole genome shotgun (WGS) entry which is preliminary data.</text>
</comment>
<dbReference type="Proteomes" id="UP000547528">
    <property type="component" value="Unassembled WGS sequence"/>
</dbReference>
<comment type="catalytic activity">
    <reaction evidence="1">
        <text>4-amino-5-hydroxymethyl-2-methylpyrimidine + ATP = 4-amino-2-methyl-5-(phosphooxymethyl)pyrimidine + ADP + H(+)</text>
        <dbReference type="Rhea" id="RHEA:23096"/>
        <dbReference type="ChEBI" id="CHEBI:15378"/>
        <dbReference type="ChEBI" id="CHEBI:16892"/>
        <dbReference type="ChEBI" id="CHEBI:30616"/>
        <dbReference type="ChEBI" id="CHEBI:58354"/>
        <dbReference type="ChEBI" id="CHEBI:456216"/>
        <dbReference type="EC" id="2.7.1.49"/>
    </reaction>
</comment>
<dbReference type="Pfam" id="PF08543">
    <property type="entry name" value="Phos_pyr_kin"/>
    <property type="match status" value="1"/>
</dbReference>
<evidence type="ECO:0000256" key="3">
    <source>
        <dbReference type="ARBA" id="ARBA00003848"/>
    </source>
</evidence>
<keyword evidence="6" id="KW-0547">Nucleotide-binding</keyword>
<keyword evidence="8" id="KW-0067">ATP-binding</keyword>
<evidence type="ECO:0000256" key="2">
    <source>
        <dbReference type="ARBA" id="ARBA00000565"/>
    </source>
</evidence>